<evidence type="ECO:0000259" key="8">
    <source>
        <dbReference type="PROSITE" id="PS50235"/>
    </source>
</evidence>
<dbReference type="PROSITE" id="PS00972">
    <property type="entry name" value="USP_1"/>
    <property type="match status" value="1"/>
</dbReference>
<dbReference type="Gene3D" id="3.10.20.90">
    <property type="entry name" value="Phosphatidylinositol 3-kinase Catalytic Subunit, Chain A, domain 1"/>
    <property type="match status" value="1"/>
</dbReference>
<reference evidence="9" key="1">
    <citation type="submission" date="2013-07" db="EMBL/GenBank/DDBJ databases">
        <title>The Genome Sequence of Cryptococcus bestiolae CBS10118.</title>
        <authorList>
            <consortium name="The Broad Institute Genome Sequencing Platform"/>
            <person name="Cuomo C."/>
            <person name="Litvintseva A."/>
            <person name="Chen Y."/>
            <person name="Heitman J."/>
            <person name="Sun S."/>
            <person name="Springer D."/>
            <person name="Dromer F."/>
            <person name="Young S.K."/>
            <person name="Zeng Q."/>
            <person name="Gargeya S."/>
            <person name="Fitzgerald M."/>
            <person name="Abouelleil A."/>
            <person name="Alvarado L."/>
            <person name="Berlin A.M."/>
            <person name="Chapman S.B."/>
            <person name="Dewar J."/>
            <person name="Goldberg J."/>
            <person name="Griggs A."/>
            <person name="Gujja S."/>
            <person name="Hansen M."/>
            <person name="Howarth C."/>
            <person name="Imamovic A."/>
            <person name="Larimer J."/>
            <person name="McCowan C."/>
            <person name="Murphy C."/>
            <person name="Pearson M."/>
            <person name="Priest M."/>
            <person name="Roberts A."/>
            <person name="Saif S."/>
            <person name="Shea T."/>
            <person name="Sykes S."/>
            <person name="Wortman J."/>
            <person name="Nusbaum C."/>
            <person name="Birren B."/>
        </authorList>
    </citation>
    <scope>NUCLEOTIDE SEQUENCE [LARGE SCALE GENOMIC DNA]</scope>
    <source>
        <strain evidence="9">CBS 10118</strain>
    </source>
</reference>
<dbReference type="OrthoDB" id="333239at2759"/>
<dbReference type="AlphaFoldDB" id="A0A1B9G602"/>
<dbReference type="CDD" id="cd02657">
    <property type="entry name" value="Peptidase_C19A"/>
    <property type="match status" value="1"/>
</dbReference>
<dbReference type="PROSITE" id="PS50053">
    <property type="entry name" value="UBIQUITIN_2"/>
    <property type="match status" value="1"/>
</dbReference>
<proteinExistence type="inferred from homology"/>
<dbReference type="InterPro" id="IPR029071">
    <property type="entry name" value="Ubiquitin-like_domsf"/>
</dbReference>
<comment type="catalytic activity">
    <reaction evidence="1 6">
        <text>Thiol-dependent hydrolysis of ester, thioester, amide, peptide and isopeptide bonds formed by the C-terminal Gly of ubiquitin (a 76-residue protein attached to proteins as an intracellular targeting signal).</text>
        <dbReference type="EC" id="3.4.19.12"/>
    </reaction>
</comment>
<comment type="similarity">
    <text evidence="6">Belongs to the peptidase C19 family.</text>
</comment>
<dbReference type="RefSeq" id="XP_019047502.2">
    <property type="nucleotide sequence ID" value="XM_019190754.2"/>
</dbReference>
<keyword evidence="3 6" id="KW-0833">Ubl conjugation pathway</keyword>
<evidence type="ECO:0000256" key="1">
    <source>
        <dbReference type="ARBA" id="ARBA00000707"/>
    </source>
</evidence>
<keyword evidence="5 6" id="KW-0788">Thiol protease</keyword>
<dbReference type="PROSITE" id="PS50235">
    <property type="entry name" value="USP_3"/>
    <property type="match status" value="1"/>
</dbReference>
<evidence type="ECO:0000256" key="6">
    <source>
        <dbReference type="RuleBase" id="RU366025"/>
    </source>
</evidence>
<dbReference type="PANTHER" id="PTHR43982">
    <property type="entry name" value="UBIQUITIN CARBOXYL-TERMINAL HYDROLASE"/>
    <property type="match status" value="1"/>
</dbReference>
<dbReference type="Pfam" id="PF00443">
    <property type="entry name" value="UCH"/>
    <property type="match status" value="1"/>
</dbReference>
<gene>
    <name evidence="9" type="ORF">I302_04117</name>
</gene>
<keyword evidence="2 6" id="KW-0645">Protease</keyword>
<protein>
    <recommendedName>
        <fullName evidence="6">Ubiquitin carboxyl-terminal hydrolase</fullName>
        <ecNumber evidence="6">3.4.19.12</ecNumber>
    </recommendedName>
</protein>
<dbReference type="SMART" id="SM00213">
    <property type="entry name" value="UBQ"/>
    <property type="match status" value="1"/>
</dbReference>
<evidence type="ECO:0000313" key="9">
    <source>
        <dbReference type="EMBL" id="OCF26432.1"/>
    </source>
</evidence>
<dbReference type="GO" id="GO:0061136">
    <property type="term" value="P:regulation of proteasomal protein catabolic process"/>
    <property type="evidence" value="ECO:0007669"/>
    <property type="project" value="TreeGrafter"/>
</dbReference>
<dbReference type="Pfam" id="PF00240">
    <property type="entry name" value="ubiquitin"/>
    <property type="match status" value="1"/>
</dbReference>
<feature type="domain" description="Ubiquitin-like" evidence="7">
    <location>
        <begin position="9"/>
        <end position="76"/>
    </location>
</feature>
<reference evidence="9" key="2">
    <citation type="submission" date="2014-01" db="EMBL/GenBank/DDBJ databases">
        <title>Evolution of pathogenesis and genome organization in the Tremellales.</title>
        <authorList>
            <person name="Cuomo C."/>
            <person name="Litvintseva A."/>
            <person name="Heitman J."/>
            <person name="Chen Y."/>
            <person name="Sun S."/>
            <person name="Springer D."/>
            <person name="Dromer F."/>
            <person name="Young S."/>
            <person name="Zeng Q."/>
            <person name="Chapman S."/>
            <person name="Gujja S."/>
            <person name="Saif S."/>
            <person name="Birren B."/>
        </authorList>
    </citation>
    <scope>NUCLEOTIDE SEQUENCE</scope>
    <source>
        <strain evidence="9">CBS 10118</strain>
    </source>
</reference>
<dbReference type="EMBL" id="KI894020">
    <property type="protein sequence ID" value="OCF26432.1"/>
    <property type="molecule type" value="Genomic_DNA"/>
</dbReference>
<sequence>MTAERSHAMRVNIKHSGKTHPVEVDPSKPVSTFKDAIYQVTGVPTERMKVMIKGVLKDDADLSKLGLKPDQNITVVGTAGPLPSAPTQQITFLEDMDQDAVALAEGNPPGLVNLGQTCYLNSTLQALKTIPQLNVALDTFSSSSTSPESKITNSLKNLFSGLNQTADPVPPFSVLTNLRLMAPQFAETDNAGRYSQQDADEAWTQLLSALKMGLGSSSGADGPIDKMMGLELTSKLQCAEAPEEPSTTSKERHLKLQCNISISTNFLLSGILDSLNQQIEKTSPSLGRMAVYNSESRLSRLPQNLVVHMVRFYWRRDIQKKAKIMRKVKFPLQLDTIDLATEEVRSQIQPVNSAVKQILKERDDRAKIIKRNAGKATSDDATKEVDIRREERQKVEGLVKEKGIDGETNVSGMYELYAMVTHKGASADSGHYIGWTRKESEVPVASGEEEWYKFDDDKVSVVTADKILSMDGGGEDSVAYILLYRAVNI</sequence>
<evidence type="ECO:0000259" key="7">
    <source>
        <dbReference type="PROSITE" id="PS50053"/>
    </source>
</evidence>
<dbReference type="GO" id="GO:0043161">
    <property type="term" value="P:proteasome-mediated ubiquitin-dependent protein catabolic process"/>
    <property type="evidence" value="ECO:0007669"/>
    <property type="project" value="InterPro"/>
</dbReference>
<dbReference type="PANTHER" id="PTHR43982:SF1">
    <property type="entry name" value="UBIQUITIN CARBOXYL-TERMINAL HYDROLASE 14"/>
    <property type="match status" value="1"/>
</dbReference>
<evidence type="ECO:0000256" key="2">
    <source>
        <dbReference type="ARBA" id="ARBA00022670"/>
    </source>
</evidence>
<dbReference type="PROSITE" id="PS00973">
    <property type="entry name" value="USP_2"/>
    <property type="match status" value="1"/>
</dbReference>
<dbReference type="InterPro" id="IPR000626">
    <property type="entry name" value="Ubiquitin-like_dom"/>
</dbReference>
<dbReference type="VEuPathDB" id="FungiDB:I302_04117"/>
<dbReference type="GO" id="GO:0004843">
    <property type="term" value="F:cysteine-type deubiquitinase activity"/>
    <property type="evidence" value="ECO:0007669"/>
    <property type="project" value="UniProtKB-UniRule"/>
</dbReference>
<keyword evidence="4 6" id="KW-0378">Hydrolase</keyword>
<dbReference type="InterPro" id="IPR038765">
    <property type="entry name" value="Papain-like_cys_pep_sf"/>
</dbReference>
<dbReference type="GO" id="GO:0070628">
    <property type="term" value="F:proteasome binding"/>
    <property type="evidence" value="ECO:0007669"/>
    <property type="project" value="TreeGrafter"/>
</dbReference>
<name>A0A1B9G602_9TREE</name>
<dbReference type="InterPro" id="IPR028889">
    <property type="entry name" value="USP"/>
</dbReference>
<dbReference type="InterPro" id="IPR001394">
    <property type="entry name" value="Peptidase_C19_UCH"/>
</dbReference>
<dbReference type="EC" id="3.4.19.12" evidence="6"/>
<dbReference type="SUPFAM" id="SSF54001">
    <property type="entry name" value="Cysteine proteinases"/>
    <property type="match status" value="1"/>
</dbReference>
<dbReference type="GeneID" id="30208516"/>
<dbReference type="STRING" id="1296100.A0A1B9G602"/>
<dbReference type="SUPFAM" id="SSF54236">
    <property type="entry name" value="Ubiquitin-like"/>
    <property type="match status" value="1"/>
</dbReference>
<accession>A0A1B9G602</accession>
<evidence type="ECO:0000256" key="5">
    <source>
        <dbReference type="ARBA" id="ARBA00022807"/>
    </source>
</evidence>
<dbReference type="Gene3D" id="3.90.70.10">
    <property type="entry name" value="Cysteine proteinases"/>
    <property type="match status" value="1"/>
</dbReference>
<evidence type="ECO:0000256" key="4">
    <source>
        <dbReference type="ARBA" id="ARBA00022801"/>
    </source>
</evidence>
<feature type="domain" description="USP" evidence="8">
    <location>
        <begin position="109"/>
        <end position="487"/>
    </location>
</feature>
<organism evidence="9">
    <name type="scientific">Kwoniella bestiolae CBS 10118</name>
    <dbReference type="NCBI Taxonomy" id="1296100"/>
    <lineage>
        <taxon>Eukaryota</taxon>
        <taxon>Fungi</taxon>
        <taxon>Dikarya</taxon>
        <taxon>Basidiomycota</taxon>
        <taxon>Agaricomycotina</taxon>
        <taxon>Tremellomycetes</taxon>
        <taxon>Tremellales</taxon>
        <taxon>Cryptococcaceae</taxon>
        <taxon>Kwoniella</taxon>
    </lineage>
</organism>
<dbReference type="InterPro" id="IPR044635">
    <property type="entry name" value="UBP14-like"/>
</dbReference>
<dbReference type="KEGG" id="kbi:30208516"/>
<evidence type="ECO:0000256" key="3">
    <source>
        <dbReference type="ARBA" id="ARBA00022786"/>
    </source>
</evidence>
<dbReference type="InterPro" id="IPR018200">
    <property type="entry name" value="USP_CS"/>
</dbReference>
<dbReference type="GO" id="GO:0016579">
    <property type="term" value="P:protein deubiquitination"/>
    <property type="evidence" value="ECO:0007669"/>
    <property type="project" value="InterPro"/>
</dbReference>